<dbReference type="Proteomes" id="UP001183809">
    <property type="component" value="Unassembled WGS sequence"/>
</dbReference>
<comment type="caution">
    <text evidence="1">The sequence shown here is derived from an EMBL/GenBank/DDBJ whole genome shotgun (WGS) entry which is preliminary data.</text>
</comment>
<proteinExistence type="predicted"/>
<organism evidence="1 2">
    <name type="scientific">Streptomyces gibsoniae</name>
    <dbReference type="NCBI Taxonomy" id="3075529"/>
    <lineage>
        <taxon>Bacteria</taxon>
        <taxon>Bacillati</taxon>
        <taxon>Actinomycetota</taxon>
        <taxon>Actinomycetes</taxon>
        <taxon>Kitasatosporales</taxon>
        <taxon>Streptomycetaceae</taxon>
        <taxon>Streptomyces</taxon>
    </lineage>
</organism>
<protein>
    <submittedName>
        <fullName evidence="1">Uncharacterized protein</fullName>
    </submittedName>
</protein>
<name>A0ABU2UAU9_9ACTN</name>
<evidence type="ECO:0000313" key="2">
    <source>
        <dbReference type="Proteomes" id="UP001183809"/>
    </source>
</evidence>
<keyword evidence="2" id="KW-1185">Reference proteome</keyword>
<reference evidence="2" key="1">
    <citation type="submission" date="2023-07" db="EMBL/GenBank/DDBJ databases">
        <title>30 novel species of actinomycetes from the DSMZ collection.</title>
        <authorList>
            <person name="Nouioui I."/>
        </authorList>
    </citation>
    <scope>NUCLEOTIDE SEQUENCE [LARGE SCALE GENOMIC DNA]</scope>
    <source>
        <strain evidence="2">DSM 41699</strain>
    </source>
</reference>
<dbReference type="EMBL" id="JAVREY010000183">
    <property type="protein sequence ID" value="MDT0470161.1"/>
    <property type="molecule type" value="Genomic_DNA"/>
</dbReference>
<evidence type="ECO:0000313" key="1">
    <source>
        <dbReference type="EMBL" id="MDT0470161.1"/>
    </source>
</evidence>
<accession>A0ABU2UAU9</accession>
<dbReference type="RefSeq" id="WP_311701601.1">
    <property type="nucleotide sequence ID" value="NZ_JAVREY010000183.1"/>
</dbReference>
<sequence length="127" mass="14430">MKILGFYAELWDKRAGTPDGPIRNFVREAPETDEQRILAYLKAGHQILSVMGKSGDVLGSGEQVLGGDSLFTDGEWVWRGDLRLYLHDYHVALPSEFLQSIRATNYARPHLQPERVDEICDAVRKFI</sequence>
<gene>
    <name evidence="1" type="ORF">RM764_45930</name>
</gene>